<evidence type="ECO:0000313" key="3">
    <source>
        <dbReference type="Proteomes" id="UP000184073"/>
    </source>
</evidence>
<keyword evidence="3" id="KW-1185">Reference proteome</keyword>
<dbReference type="GO" id="GO:0006635">
    <property type="term" value="P:fatty acid beta-oxidation"/>
    <property type="evidence" value="ECO:0007669"/>
    <property type="project" value="TreeGrafter"/>
</dbReference>
<protein>
    <recommendedName>
        <fullName evidence="4">Enoyl-CoA hydratase</fullName>
    </recommendedName>
</protein>
<gene>
    <name evidence="2" type="ORF">ASPVEDRAFT_27239</name>
</gene>
<comment type="similarity">
    <text evidence="1">Belongs to the enoyl-CoA hydratase/isomerase family.</text>
</comment>
<dbReference type="STRING" id="1036611.A0A1L9PGD5"/>
<dbReference type="GO" id="GO:0005739">
    <property type="term" value="C:mitochondrion"/>
    <property type="evidence" value="ECO:0007669"/>
    <property type="project" value="TreeGrafter"/>
</dbReference>
<dbReference type="AlphaFoldDB" id="A0A1L9PGD5"/>
<evidence type="ECO:0000256" key="1">
    <source>
        <dbReference type="ARBA" id="ARBA00005254"/>
    </source>
</evidence>
<evidence type="ECO:0000313" key="2">
    <source>
        <dbReference type="EMBL" id="OJJ00516.1"/>
    </source>
</evidence>
<dbReference type="CDD" id="cd06558">
    <property type="entry name" value="crotonase-like"/>
    <property type="match status" value="1"/>
</dbReference>
<proteinExistence type="inferred from homology"/>
<name>A0A1L9PGD5_ASPVE</name>
<dbReference type="InterPro" id="IPR029045">
    <property type="entry name" value="ClpP/crotonase-like_dom_sf"/>
</dbReference>
<dbReference type="Gene3D" id="3.90.226.10">
    <property type="entry name" value="2-enoyl-CoA Hydratase, Chain A, domain 1"/>
    <property type="match status" value="1"/>
</dbReference>
<dbReference type="PANTHER" id="PTHR11941">
    <property type="entry name" value="ENOYL-COA HYDRATASE-RELATED"/>
    <property type="match status" value="1"/>
</dbReference>
<dbReference type="NCBIfam" id="NF004795">
    <property type="entry name" value="PRK06143.1"/>
    <property type="match status" value="1"/>
</dbReference>
<accession>A0A1L9PGD5</accession>
<evidence type="ECO:0008006" key="4">
    <source>
        <dbReference type="Google" id="ProtNLM"/>
    </source>
</evidence>
<dbReference type="OrthoDB" id="410701at2759"/>
<dbReference type="PANTHER" id="PTHR11941:SF171">
    <property type="entry name" value="SD19268P"/>
    <property type="match status" value="1"/>
</dbReference>
<dbReference type="GeneID" id="63725505"/>
<dbReference type="InterPro" id="IPR001753">
    <property type="entry name" value="Enoyl-CoA_hydra/iso"/>
</dbReference>
<dbReference type="RefSeq" id="XP_040666278.1">
    <property type="nucleotide sequence ID" value="XM_040809994.1"/>
</dbReference>
<organism evidence="2 3">
    <name type="scientific">Aspergillus versicolor CBS 583.65</name>
    <dbReference type="NCBI Taxonomy" id="1036611"/>
    <lineage>
        <taxon>Eukaryota</taxon>
        <taxon>Fungi</taxon>
        <taxon>Dikarya</taxon>
        <taxon>Ascomycota</taxon>
        <taxon>Pezizomycotina</taxon>
        <taxon>Eurotiomycetes</taxon>
        <taxon>Eurotiomycetidae</taxon>
        <taxon>Eurotiales</taxon>
        <taxon>Aspergillaceae</taxon>
        <taxon>Aspergillus</taxon>
        <taxon>Aspergillus subgen. Nidulantes</taxon>
    </lineage>
</organism>
<dbReference type="VEuPathDB" id="FungiDB:ASPVEDRAFT_27239"/>
<dbReference type="Proteomes" id="UP000184073">
    <property type="component" value="Unassembled WGS sequence"/>
</dbReference>
<reference evidence="3" key="1">
    <citation type="journal article" date="2017" name="Genome Biol.">
        <title>Comparative genomics reveals high biological diversity and specific adaptations in the industrially and medically important fungal genus Aspergillus.</title>
        <authorList>
            <person name="de Vries R.P."/>
            <person name="Riley R."/>
            <person name="Wiebenga A."/>
            <person name="Aguilar-Osorio G."/>
            <person name="Amillis S."/>
            <person name="Uchima C.A."/>
            <person name="Anderluh G."/>
            <person name="Asadollahi M."/>
            <person name="Askin M."/>
            <person name="Barry K."/>
            <person name="Battaglia E."/>
            <person name="Bayram O."/>
            <person name="Benocci T."/>
            <person name="Braus-Stromeyer S.A."/>
            <person name="Caldana C."/>
            <person name="Canovas D."/>
            <person name="Cerqueira G.C."/>
            <person name="Chen F."/>
            <person name="Chen W."/>
            <person name="Choi C."/>
            <person name="Clum A."/>
            <person name="Dos Santos R.A."/>
            <person name="Damasio A.R."/>
            <person name="Diallinas G."/>
            <person name="Emri T."/>
            <person name="Fekete E."/>
            <person name="Flipphi M."/>
            <person name="Freyberg S."/>
            <person name="Gallo A."/>
            <person name="Gournas C."/>
            <person name="Habgood R."/>
            <person name="Hainaut M."/>
            <person name="Harispe M.L."/>
            <person name="Henrissat B."/>
            <person name="Hilden K.S."/>
            <person name="Hope R."/>
            <person name="Hossain A."/>
            <person name="Karabika E."/>
            <person name="Karaffa L."/>
            <person name="Karanyi Z."/>
            <person name="Krasevec N."/>
            <person name="Kuo A."/>
            <person name="Kusch H."/>
            <person name="LaButti K."/>
            <person name="Lagendijk E.L."/>
            <person name="Lapidus A."/>
            <person name="Levasseur A."/>
            <person name="Lindquist E."/>
            <person name="Lipzen A."/>
            <person name="Logrieco A.F."/>
            <person name="MacCabe A."/>
            <person name="Maekelae M.R."/>
            <person name="Malavazi I."/>
            <person name="Melin P."/>
            <person name="Meyer V."/>
            <person name="Mielnichuk N."/>
            <person name="Miskei M."/>
            <person name="Molnar A.P."/>
            <person name="Mule G."/>
            <person name="Ngan C.Y."/>
            <person name="Orejas M."/>
            <person name="Orosz E."/>
            <person name="Ouedraogo J.P."/>
            <person name="Overkamp K.M."/>
            <person name="Park H.-S."/>
            <person name="Perrone G."/>
            <person name="Piumi F."/>
            <person name="Punt P.J."/>
            <person name="Ram A.F."/>
            <person name="Ramon A."/>
            <person name="Rauscher S."/>
            <person name="Record E."/>
            <person name="Riano-Pachon D.M."/>
            <person name="Robert V."/>
            <person name="Roehrig J."/>
            <person name="Ruller R."/>
            <person name="Salamov A."/>
            <person name="Salih N.S."/>
            <person name="Samson R.A."/>
            <person name="Sandor E."/>
            <person name="Sanguinetti M."/>
            <person name="Schuetze T."/>
            <person name="Sepcic K."/>
            <person name="Shelest E."/>
            <person name="Sherlock G."/>
            <person name="Sophianopoulou V."/>
            <person name="Squina F.M."/>
            <person name="Sun H."/>
            <person name="Susca A."/>
            <person name="Todd R.B."/>
            <person name="Tsang A."/>
            <person name="Unkles S.E."/>
            <person name="van de Wiele N."/>
            <person name="van Rossen-Uffink D."/>
            <person name="Oliveira J.V."/>
            <person name="Vesth T.C."/>
            <person name="Visser J."/>
            <person name="Yu J.-H."/>
            <person name="Zhou M."/>
            <person name="Andersen M.R."/>
            <person name="Archer D.B."/>
            <person name="Baker S.E."/>
            <person name="Benoit I."/>
            <person name="Brakhage A.A."/>
            <person name="Braus G.H."/>
            <person name="Fischer R."/>
            <person name="Frisvad J.C."/>
            <person name="Goldman G.H."/>
            <person name="Houbraken J."/>
            <person name="Oakley B."/>
            <person name="Pocsi I."/>
            <person name="Scazzocchio C."/>
            <person name="Seiboth B."/>
            <person name="vanKuyk P.A."/>
            <person name="Wortman J."/>
            <person name="Dyer P.S."/>
            <person name="Grigoriev I.V."/>
        </authorList>
    </citation>
    <scope>NUCLEOTIDE SEQUENCE [LARGE SCALE GENOMIC DNA]</scope>
    <source>
        <strain evidence="3">CBS 583.65</strain>
    </source>
</reference>
<sequence>MTAGTIITNTIRRTSGSRPIATVTISRPSKLNSLNSHLLNLLSHEIRTIHQSHPDLLAVILTGHGTKSFVGGADIGEMATLASPATAREFITKVHTACKSIRDCPVPVIGRINGYALGAGLEIAASCDFRVASRNAVFGMPEVNVGIPSVVEAALLPGLIGWGRTRRLLMLGENISAAAALQWGLVEKVVEPENLDHAVDEWIQLLDRSGPGAVRQQKKLIRQWEQLGLDSAIEAGIPAFAESFESDGEGQRMLSEFFERRQKSK</sequence>
<dbReference type="Pfam" id="PF00378">
    <property type="entry name" value="ECH_1"/>
    <property type="match status" value="1"/>
</dbReference>
<dbReference type="SUPFAM" id="SSF52096">
    <property type="entry name" value="ClpP/crotonase"/>
    <property type="match status" value="1"/>
</dbReference>
<dbReference type="EMBL" id="KV878127">
    <property type="protein sequence ID" value="OJJ00516.1"/>
    <property type="molecule type" value="Genomic_DNA"/>
</dbReference>